<organism evidence="5 6">
    <name type="scientific">Tetrahymena thermophila (strain SB210)</name>
    <dbReference type="NCBI Taxonomy" id="312017"/>
    <lineage>
        <taxon>Eukaryota</taxon>
        <taxon>Sar</taxon>
        <taxon>Alveolata</taxon>
        <taxon>Ciliophora</taxon>
        <taxon>Intramacronucleata</taxon>
        <taxon>Oligohymenophorea</taxon>
        <taxon>Hymenostomatida</taxon>
        <taxon>Tetrahymenina</taxon>
        <taxon>Tetrahymenidae</taxon>
        <taxon>Tetrahymena</taxon>
    </lineage>
</organism>
<keyword evidence="6" id="KW-1185">Reference proteome</keyword>
<comment type="similarity">
    <text evidence="2">Belongs to the NRDE2 family.</text>
</comment>
<feature type="compositionally biased region" description="Polar residues" evidence="4">
    <location>
        <begin position="1"/>
        <end position="11"/>
    </location>
</feature>
<dbReference type="PANTHER" id="PTHR13471:SF0">
    <property type="entry name" value="NUCLEAR EXOSOME REGULATOR NRDE2"/>
    <property type="match status" value="1"/>
</dbReference>
<accession>I7M2R3</accession>
<feature type="region of interest" description="Disordered" evidence="4">
    <location>
        <begin position="1"/>
        <end position="81"/>
    </location>
</feature>
<evidence type="ECO:0000256" key="1">
    <source>
        <dbReference type="ARBA" id="ARBA00004123"/>
    </source>
</evidence>
<feature type="compositionally biased region" description="Basic residues" evidence="4">
    <location>
        <begin position="173"/>
        <end position="195"/>
    </location>
</feature>
<gene>
    <name evidence="5" type="ORF">TTHERM_00317090</name>
</gene>
<feature type="region of interest" description="Disordered" evidence="4">
    <location>
        <begin position="93"/>
        <end position="200"/>
    </location>
</feature>
<dbReference type="InterPro" id="IPR013633">
    <property type="entry name" value="NRDE-2"/>
</dbReference>
<evidence type="ECO:0000256" key="3">
    <source>
        <dbReference type="ARBA" id="ARBA00023242"/>
    </source>
</evidence>
<proteinExistence type="inferred from homology"/>
<dbReference type="RefSeq" id="XP_001021390.2">
    <property type="nucleotide sequence ID" value="XM_001021390.2"/>
</dbReference>
<evidence type="ECO:0000313" key="5">
    <source>
        <dbReference type="EMBL" id="EAS01145.2"/>
    </source>
</evidence>
<evidence type="ECO:0000256" key="2">
    <source>
        <dbReference type="ARBA" id="ARBA00009265"/>
    </source>
</evidence>
<dbReference type="GeneID" id="7833388"/>
<dbReference type="OrthoDB" id="297219at2759"/>
<name>I7M2R3_TETTS</name>
<reference evidence="6" key="1">
    <citation type="journal article" date="2006" name="PLoS Biol.">
        <title>Macronuclear genome sequence of the ciliate Tetrahymena thermophila, a model eukaryote.</title>
        <authorList>
            <person name="Eisen J.A."/>
            <person name="Coyne R.S."/>
            <person name="Wu M."/>
            <person name="Wu D."/>
            <person name="Thiagarajan M."/>
            <person name="Wortman J.R."/>
            <person name="Badger J.H."/>
            <person name="Ren Q."/>
            <person name="Amedeo P."/>
            <person name="Jones K.M."/>
            <person name="Tallon L.J."/>
            <person name="Delcher A.L."/>
            <person name="Salzberg S.L."/>
            <person name="Silva J.C."/>
            <person name="Haas B.J."/>
            <person name="Majoros W.H."/>
            <person name="Farzad M."/>
            <person name="Carlton J.M."/>
            <person name="Smith R.K. Jr."/>
            <person name="Garg J."/>
            <person name="Pearlman R.E."/>
            <person name="Karrer K.M."/>
            <person name="Sun L."/>
            <person name="Manning G."/>
            <person name="Elde N.C."/>
            <person name="Turkewitz A.P."/>
            <person name="Asai D.J."/>
            <person name="Wilkes D.E."/>
            <person name="Wang Y."/>
            <person name="Cai H."/>
            <person name="Collins K."/>
            <person name="Stewart B.A."/>
            <person name="Lee S.R."/>
            <person name="Wilamowska K."/>
            <person name="Weinberg Z."/>
            <person name="Ruzzo W.L."/>
            <person name="Wloga D."/>
            <person name="Gaertig J."/>
            <person name="Frankel J."/>
            <person name="Tsao C.-C."/>
            <person name="Gorovsky M.A."/>
            <person name="Keeling P.J."/>
            <person name="Waller R.F."/>
            <person name="Patron N.J."/>
            <person name="Cherry J.M."/>
            <person name="Stover N.A."/>
            <person name="Krieger C.J."/>
            <person name="del Toro C."/>
            <person name="Ryder H.F."/>
            <person name="Williamson S.C."/>
            <person name="Barbeau R.A."/>
            <person name="Hamilton E.P."/>
            <person name="Orias E."/>
        </authorList>
    </citation>
    <scope>NUCLEOTIDE SEQUENCE [LARGE SCALE GENOMIC DNA]</scope>
    <source>
        <strain evidence="6">SB210</strain>
    </source>
</reference>
<dbReference type="PANTHER" id="PTHR13471">
    <property type="entry name" value="TETRATRICOPEPTIDE-LIKE HELICAL"/>
    <property type="match status" value="1"/>
</dbReference>
<feature type="compositionally biased region" description="Basic and acidic residues" evidence="4">
    <location>
        <begin position="35"/>
        <end position="77"/>
    </location>
</feature>
<dbReference type="InParanoid" id="I7M2R3"/>
<dbReference type="Pfam" id="PF08424">
    <property type="entry name" value="NRDE-2"/>
    <property type="match status" value="1"/>
</dbReference>
<evidence type="ECO:0000313" key="6">
    <source>
        <dbReference type="Proteomes" id="UP000009168"/>
    </source>
</evidence>
<feature type="compositionally biased region" description="Basic and acidic residues" evidence="4">
    <location>
        <begin position="128"/>
        <end position="138"/>
    </location>
</feature>
<evidence type="ECO:0000256" key="4">
    <source>
        <dbReference type="SAM" id="MobiDB-lite"/>
    </source>
</evidence>
<dbReference type="EMBL" id="GG662605">
    <property type="protein sequence ID" value="EAS01145.2"/>
    <property type="molecule type" value="Genomic_DNA"/>
</dbReference>
<dbReference type="eggNOG" id="KOG1972">
    <property type="taxonomic scope" value="Eukaryota"/>
</dbReference>
<dbReference type="GO" id="GO:0031048">
    <property type="term" value="P:regulatory ncRNA-mediated heterochromatin formation"/>
    <property type="evidence" value="ECO:0007669"/>
    <property type="project" value="TreeGrafter"/>
</dbReference>
<dbReference type="KEGG" id="tet:TTHERM_00317090"/>
<dbReference type="GO" id="GO:1902369">
    <property type="term" value="P:negative regulation of RNA catabolic process"/>
    <property type="evidence" value="ECO:0007669"/>
    <property type="project" value="TreeGrafter"/>
</dbReference>
<comment type="subcellular location">
    <subcellularLocation>
        <location evidence="1">Nucleus</location>
    </subcellularLocation>
</comment>
<keyword evidence="3" id="KW-0539">Nucleus</keyword>
<dbReference type="STRING" id="312017.I7M2R3"/>
<dbReference type="Proteomes" id="UP000009168">
    <property type="component" value="Unassembled WGS sequence"/>
</dbReference>
<sequence length="1322" mass="158055">MDSNNSSNQRQLQEKIEQKSDASQLKKGFSFKPSRIKEQEDKIKQEEERKRIEKEKKLLQKQQEEERKKQLELEKQKQPIYFQSYQVKRRAADFFSSSSSDSSSNSRSSSIDHEKNKVKKQQKASSSTERKSKNQDKKKEKKVKKKDSDHEESPSIKNQKKERKYSDDEMKESKKKKKQKDKKKKDKQEKKKKKREKELKNQIMNTINNEELDLFYDLKNQEIQRAPEASQKFLYKHVFNRNCLPVSIISFGDKTIPKYMNYGMSGDVPKFKFVNYPMIVGFMRDQESIGLFDDLNQDLGIKTKYSRLNQEKSNQKNNVRYFERRFWEKNEDLESSDFQIQKRVKQNERENALIGSEDFVSFNEDKNILNKLSITFRSEQQMITQSGQNSLNNLNNLSIKDYSDLKDLKIDVEDLTSEEIKLFQQNKEFNQKIKDNPNDPYLWIDYIKLQDQGIKYSSDQFSISSIQQKKIGIIEKALQNEQLSNNIILILYHMRILQDSNQGDDFYKVMNEKWMEYIQKNIYNMLLWNNFLDYRYSNLMKFSATYFRESTAQLLAQLSKLIQQSKSVSEIITLRKIILLIIRKISFIEEQMGFKERSFGILQALIELNVFCPNHIRRCLDHQKRLQEFKNYWEDYYCCKTGEIIGGGWEKQEDIQKLTKEQKELQLNKSFIGKYNDHKEVLLEMDEENWIYVEQQFSEAVWRPANPHYDKDLIKYNSDTIVFSEDVQQFLIVLNDPESQITLINIIFENLGLPPVNDNIFLSTENKAFSTFYFDKSKNLLFQMNQRIQNQSCKINFGSDYKQYCGLDRLDFLNKFFSFSDESFITGGTQSRKNKIIAQLEYVRRLLYELYKKLERESILIYIMWIEGIFFIRKSISQNEPIMTEKQARINIKNLLKNNEKTISLWFIYAEILFEKSIQNLNQTEEEQRKIYKEIDDIFNKVLKASESKEKDRLSVLYFWSSFYLRLVGKVDISFIHSNLLIILQKLKAFTNIKNLILQLHNQMREQIAREKQKLKPELIPIIKTKSQKVFPLSKKSIYAYFLLLAHSIGDTEFTDREIVNYQQYFDLIEETNNEKIKIWDDEELYSRLQRKFQNEMQLLLLNVLRIQKLTKFSSQENNLLTNFDQSRRLQEIKNQQTELYQNIINKYPFFSVAIVELVQFNMNETTRIDRLVTLKQILKQNNFFYSTWMLIIFNEIASAAQAEETEIILSKLRYYFYEAQKDYQLLDKQIALLDKFRNQQIGIDSTTDYFNQIQFQSLFNTFTLYFEPQKLANRSLQSLQQAPFSKEAYLYRLMGSQGDQRQKIREVIVEKEIRIVYNEII</sequence>
<dbReference type="GO" id="GO:0071013">
    <property type="term" value="C:catalytic step 2 spliceosome"/>
    <property type="evidence" value="ECO:0007669"/>
    <property type="project" value="TreeGrafter"/>
</dbReference>
<protein>
    <submittedName>
        <fullName evidence="5">NRDE-2 (Necessary for RNA interference) protein</fullName>
    </submittedName>
</protein>
<feature type="compositionally biased region" description="Low complexity" evidence="4">
    <location>
        <begin position="96"/>
        <end position="109"/>
    </location>
</feature>